<dbReference type="PROSITE" id="PS50887">
    <property type="entry name" value="GGDEF"/>
    <property type="match status" value="1"/>
</dbReference>
<name>A0ABU6K3Q4_9RHOO</name>
<dbReference type="InterPro" id="IPR029787">
    <property type="entry name" value="Nucleotide_cyclase"/>
</dbReference>
<organism evidence="6 7">
    <name type="scientific">Uliginosibacterium silvisoli</name>
    <dbReference type="NCBI Taxonomy" id="3114758"/>
    <lineage>
        <taxon>Bacteria</taxon>
        <taxon>Pseudomonadati</taxon>
        <taxon>Pseudomonadota</taxon>
        <taxon>Betaproteobacteria</taxon>
        <taxon>Rhodocyclales</taxon>
        <taxon>Zoogloeaceae</taxon>
        <taxon>Uliginosibacterium</taxon>
    </lineage>
</organism>
<feature type="domain" description="PAC" evidence="3">
    <location>
        <begin position="427"/>
        <end position="480"/>
    </location>
</feature>
<dbReference type="Pfam" id="PF00563">
    <property type="entry name" value="EAL"/>
    <property type="match status" value="1"/>
</dbReference>
<dbReference type="InterPro" id="IPR035919">
    <property type="entry name" value="EAL_sf"/>
</dbReference>
<accession>A0ABU6K3Q4</accession>
<dbReference type="Pfam" id="PF13426">
    <property type="entry name" value="PAS_9"/>
    <property type="match status" value="2"/>
</dbReference>
<gene>
    <name evidence="6" type="ORF">VVD49_10900</name>
</gene>
<dbReference type="PANTHER" id="PTHR44757:SF2">
    <property type="entry name" value="BIOFILM ARCHITECTURE MAINTENANCE PROTEIN MBAA"/>
    <property type="match status" value="1"/>
</dbReference>
<sequence length="1044" mass="115490">MTSMPARTAFAPLFSISSAGHRVVRFVSTLSCALTGSLTAFDCAAQSVVTDSVAPGLIGLVVLGAFVLLLAAALLYRNQVGKLHARSRALEISELRYRLIVEGTNVVAWEYDVGSDCFTYVSAPGERLLGFDLDSWRRSGFWRSRLHPEDADVAMAFLRAQFRAAASHECEYRMLHADGSEIFVRDLRTLVTGARGHVIGMRGIFIDITAHRASEAALEDSEARLRSAFEQAAVGMGLCSITGQLLRVNLRYCEIAGYTEAELLRKDFRELTHPDDVESNERLLDQLVLGSDKKFSMEKRLLRATGETVWVNLTLSIVKTRRLGSTQFMEVIEDVTARKHAEADLRESEGRMRLILAAMREGVVMRDASGQVIIANAAARRTYGLAPGEAFPPLYDPMGLRYFYEDGSPCPIDELPGARAMRSGRSTSAVVGVERRDSSRIWFVARAEPLPRDERTGLHPVVFTMSDISAQRRAEEELRLAATVFDNSVEAIMITDAHRHILSVNRAFTDLTGYDAGESIGQTPGLLSSGRVNDAQLAAMWNLTEEQGSWQGEAWQRRSNGTEFPGWLSISAVRDRSGTVTNFVAVFSDITERKASEARIAFLAHHDPLTTLPNRTLFQDRLEQALGRAERSDLMVSLLFLDLDRFKTINDSLGHLAGDRLLQAVAERLGHCVRDTDTICRQGGDEFLIVLADLTDADVPARIAEKILRRLSEPFDVDGHTLGTSFSIGIAVYPNDGRNADALMKNADTAMYHAKESGRNTYRFFTEQMNANALERLQLENHLRQALDRGELLLNYQPQIDLATGAIVGAEALIRWQSEALGFVPPGRFIPIAEESGLILPIGRWVMRQACLHAKAWQEGGFPNVAVAVNISALQFRRDDIVATTREILAETGLAPEHLELEITESLIMQHAEDVLDTMQRLKALGVRLSIDDFGTGYSSLSYLKRFAVDRLKIDQSFVRDIVEDPDDAAIVRAIIQMGKSLKLDVVAEGAESRAQVDFLIREGCRTAQGYFFCPPVTHEVFTRVLGQGTGVRLGELQVVALSA</sequence>
<dbReference type="PANTHER" id="PTHR44757">
    <property type="entry name" value="DIGUANYLATE CYCLASE DGCP"/>
    <property type="match status" value="1"/>
</dbReference>
<feature type="transmembrane region" description="Helical" evidence="1">
    <location>
        <begin position="57"/>
        <end position="76"/>
    </location>
</feature>
<feature type="domain" description="PAS" evidence="2">
    <location>
        <begin position="477"/>
        <end position="523"/>
    </location>
</feature>
<dbReference type="SMART" id="SM00086">
    <property type="entry name" value="PAC"/>
    <property type="match status" value="4"/>
</dbReference>
<reference evidence="6 7" key="1">
    <citation type="submission" date="2024-01" db="EMBL/GenBank/DDBJ databases">
        <title>Uliginosibacterium soil sp. nov.</title>
        <authorList>
            <person name="Lv Y."/>
        </authorList>
    </citation>
    <scope>NUCLEOTIDE SEQUENCE [LARGE SCALE GENOMIC DNA]</scope>
    <source>
        <strain evidence="6 7">H3</strain>
    </source>
</reference>
<dbReference type="PROSITE" id="PS50112">
    <property type="entry name" value="PAS"/>
    <property type="match status" value="3"/>
</dbReference>
<feature type="domain" description="PAC" evidence="3">
    <location>
        <begin position="168"/>
        <end position="220"/>
    </location>
</feature>
<keyword evidence="1" id="KW-0812">Transmembrane</keyword>
<dbReference type="Gene3D" id="3.20.20.450">
    <property type="entry name" value="EAL domain"/>
    <property type="match status" value="1"/>
</dbReference>
<dbReference type="InterPro" id="IPR052155">
    <property type="entry name" value="Biofilm_reg_signaling"/>
</dbReference>
<feature type="domain" description="PAC" evidence="3">
    <location>
        <begin position="550"/>
        <end position="602"/>
    </location>
</feature>
<dbReference type="InterPro" id="IPR001633">
    <property type="entry name" value="EAL_dom"/>
</dbReference>
<dbReference type="InterPro" id="IPR035965">
    <property type="entry name" value="PAS-like_dom_sf"/>
</dbReference>
<dbReference type="Pfam" id="PF08447">
    <property type="entry name" value="PAS_3"/>
    <property type="match status" value="2"/>
</dbReference>
<keyword evidence="1" id="KW-1133">Transmembrane helix</keyword>
<dbReference type="RefSeq" id="WP_327599206.1">
    <property type="nucleotide sequence ID" value="NZ_JAYXHS010000002.1"/>
</dbReference>
<dbReference type="InterPro" id="IPR043128">
    <property type="entry name" value="Rev_trsase/Diguanyl_cyclase"/>
</dbReference>
<feature type="domain" description="PAS" evidence="2">
    <location>
        <begin position="221"/>
        <end position="291"/>
    </location>
</feature>
<protein>
    <submittedName>
        <fullName evidence="6">EAL domain-containing protein</fullName>
    </submittedName>
</protein>
<dbReference type="Gene3D" id="3.30.70.270">
    <property type="match status" value="1"/>
</dbReference>
<dbReference type="SMART" id="SM00267">
    <property type="entry name" value="GGDEF"/>
    <property type="match status" value="1"/>
</dbReference>
<dbReference type="CDD" id="cd01949">
    <property type="entry name" value="GGDEF"/>
    <property type="match status" value="1"/>
</dbReference>
<evidence type="ECO:0000259" key="4">
    <source>
        <dbReference type="PROSITE" id="PS50883"/>
    </source>
</evidence>
<comment type="caution">
    <text evidence="6">The sequence shown here is derived from an EMBL/GenBank/DDBJ whole genome shotgun (WGS) entry which is preliminary data.</text>
</comment>
<evidence type="ECO:0000256" key="1">
    <source>
        <dbReference type="SAM" id="Phobius"/>
    </source>
</evidence>
<dbReference type="SUPFAM" id="SSF141868">
    <property type="entry name" value="EAL domain-like"/>
    <property type="match status" value="1"/>
</dbReference>
<dbReference type="Proteomes" id="UP001331561">
    <property type="component" value="Unassembled WGS sequence"/>
</dbReference>
<dbReference type="InterPro" id="IPR000160">
    <property type="entry name" value="GGDEF_dom"/>
</dbReference>
<dbReference type="SUPFAM" id="SSF55073">
    <property type="entry name" value="Nucleotide cyclase"/>
    <property type="match status" value="1"/>
</dbReference>
<dbReference type="Gene3D" id="3.30.450.20">
    <property type="entry name" value="PAS domain"/>
    <property type="match status" value="4"/>
</dbReference>
<dbReference type="PROSITE" id="PS50883">
    <property type="entry name" value="EAL"/>
    <property type="match status" value="1"/>
</dbReference>
<keyword evidence="1" id="KW-0472">Membrane</keyword>
<dbReference type="Pfam" id="PF00990">
    <property type="entry name" value="GGDEF"/>
    <property type="match status" value="1"/>
</dbReference>
<dbReference type="SMART" id="SM00091">
    <property type="entry name" value="PAS"/>
    <property type="match status" value="4"/>
</dbReference>
<feature type="domain" description="EAL" evidence="4">
    <location>
        <begin position="776"/>
        <end position="1030"/>
    </location>
</feature>
<dbReference type="SMART" id="SM00052">
    <property type="entry name" value="EAL"/>
    <property type="match status" value="1"/>
</dbReference>
<feature type="domain" description="GGDEF" evidence="5">
    <location>
        <begin position="634"/>
        <end position="767"/>
    </location>
</feature>
<dbReference type="InterPro" id="IPR000014">
    <property type="entry name" value="PAS"/>
</dbReference>
<dbReference type="InterPro" id="IPR013655">
    <property type="entry name" value="PAS_fold_3"/>
</dbReference>
<feature type="domain" description="PAS" evidence="2">
    <location>
        <begin position="348"/>
        <end position="389"/>
    </location>
</feature>
<evidence type="ECO:0000313" key="7">
    <source>
        <dbReference type="Proteomes" id="UP001331561"/>
    </source>
</evidence>
<dbReference type="CDD" id="cd01948">
    <property type="entry name" value="EAL"/>
    <property type="match status" value="1"/>
</dbReference>
<dbReference type="NCBIfam" id="TIGR00229">
    <property type="entry name" value="sensory_box"/>
    <property type="match status" value="3"/>
</dbReference>
<proteinExistence type="predicted"/>
<dbReference type="EMBL" id="JAYXHS010000002">
    <property type="protein sequence ID" value="MEC5386234.1"/>
    <property type="molecule type" value="Genomic_DNA"/>
</dbReference>
<dbReference type="SUPFAM" id="SSF55785">
    <property type="entry name" value="PYP-like sensor domain (PAS domain)"/>
    <property type="match status" value="4"/>
</dbReference>
<keyword evidence="7" id="KW-1185">Reference proteome</keyword>
<evidence type="ECO:0000313" key="6">
    <source>
        <dbReference type="EMBL" id="MEC5386234.1"/>
    </source>
</evidence>
<dbReference type="NCBIfam" id="TIGR00254">
    <property type="entry name" value="GGDEF"/>
    <property type="match status" value="1"/>
</dbReference>
<dbReference type="InterPro" id="IPR000700">
    <property type="entry name" value="PAS-assoc_C"/>
</dbReference>
<evidence type="ECO:0000259" key="3">
    <source>
        <dbReference type="PROSITE" id="PS50113"/>
    </source>
</evidence>
<dbReference type="InterPro" id="IPR001610">
    <property type="entry name" value="PAC"/>
</dbReference>
<evidence type="ECO:0000259" key="2">
    <source>
        <dbReference type="PROSITE" id="PS50112"/>
    </source>
</evidence>
<feature type="domain" description="PAC" evidence="3">
    <location>
        <begin position="295"/>
        <end position="347"/>
    </location>
</feature>
<dbReference type="PROSITE" id="PS50113">
    <property type="entry name" value="PAC"/>
    <property type="match status" value="4"/>
</dbReference>
<dbReference type="CDD" id="cd00130">
    <property type="entry name" value="PAS"/>
    <property type="match status" value="4"/>
</dbReference>
<evidence type="ECO:0000259" key="5">
    <source>
        <dbReference type="PROSITE" id="PS50887"/>
    </source>
</evidence>